<keyword evidence="7" id="KW-1185">Reference proteome</keyword>
<dbReference type="PANTHER" id="PTHR10131">
    <property type="entry name" value="TNF RECEPTOR ASSOCIATED FACTOR"/>
    <property type="match status" value="1"/>
</dbReference>
<organism evidence="6 7">
    <name type="scientific">Cymbomonas tetramitiformis</name>
    <dbReference type="NCBI Taxonomy" id="36881"/>
    <lineage>
        <taxon>Eukaryota</taxon>
        <taxon>Viridiplantae</taxon>
        <taxon>Chlorophyta</taxon>
        <taxon>Pyramimonadophyceae</taxon>
        <taxon>Pyramimonadales</taxon>
        <taxon>Pyramimonadaceae</taxon>
        <taxon>Cymbomonas</taxon>
    </lineage>
</organism>
<feature type="domain" description="TRAF-type" evidence="5">
    <location>
        <begin position="269"/>
        <end position="315"/>
    </location>
</feature>
<dbReference type="GO" id="GO:0043122">
    <property type="term" value="P:regulation of canonical NF-kappaB signal transduction"/>
    <property type="evidence" value="ECO:0007669"/>
    <property type="project" value="TreeGrafter"/>
</dbReference>
<feature type="zinc finger region" description="TRAF-type" evidence="4">
    <location>
        <begin position="269"/>
        <end position="315"/>
    </location>
</feature>
<dbReference type="GO" id="GO:0008270">
    <property type="term" value="F:zinc ion binding"/>
    <property type="evidence" value="ECO:0007669"/>
    <property type="project" value="UniProtKB-KW"/>
</dbReference>
<evidence type="ECO:0000313" key="6">
    <source>
        <dbReference type="EMBL" id="KAK3268812.1"/>
    </source>
</evidence>
<dbReference type="InterPro" id="IPR001293">
    <property type="entry name" value="Znf_TRAF"/>
</dbReference>
<dbReference type="Gene3D" id="3.30.40.10">
    <property type="entry name" value="Zinc/RING finger domain, C3HC4 (zinc finger)"/>
    <property type="match status" value="3"/>
</dbReference>
<sequence length="347" mass="38847">MNIVDVSTFPVKELAGGKRKQTDVRLTVSLQGVRIIDARTQDIREEIPFVLIPGWSVQGSYFILTVSQANSAASGGSAGASSGSDGGEEVRRQKYFLTEESTAISDAMSRTVRKVQEHILQQRRRTRRSEGHYCNFVDEEEARNLECSICSGVVRDAVMCDNGYVDEFGKHYPPCGCVYCMGCIDVALQWRPECPNDRQPLCSAQLRADAKTRQHVLMLKVHCDNRANGCKECVPLKDMPAHLRGCMFMFEECRLGCEKKVLRKDLAHHISPEGDCPLAEVPCTHCQKQLPRAQLEKHVQDECPEVAVPCIFNCRPAHDPSVITPVIRREMQRHIDTHCPNAPVVCP</sequence>
<gene>
    <name evidence="6" type="ORF">CYMTET_22704</name>
</gene>
<dbReference type="EMBL" id="LGRX02011569">
    <property type="protein sequence ID" value="KAK3268812.1"/>
    <property type="molecule type" value="Genomic_DNA"/>
</dbReference>
<keyword evidence="2 4" id="KW-0863">Zinc-finger</keyword>
<feature type="non-terminal residue" evidence="6">
    <location>
        <position position="347"/>
    </location>
</feature>
<dbReference type="Gene3D" id="2.30.29.30">
    <property type="entry name" value="Pleckstrin-homology domain (PH domain)/Phosphotyrosine-binding domain (PTB)"/>
    <property type="match status" value="1"/>
</dbReference>
<evidence type="ECO:0000259" key="5">
    <source>
        <dbReference type="PROSITE" id="PS50145"/>
    </source>
</evidence>
<evidence type="ECO:0000256" key="3">
    <source>
        <dbReference type="ARBA" id="ARBA00022833"/>
    </source>
</evidence>
<proteinExistence type="predicted"/>
<dbReference type="Proteomes" id="UP001190700">
    <property type="component" value="Unassembled WGS sequence"/>
</dbReference>
<dbReference type="AlphaFoldDB" id="A0AAE0FZY4"/>
<keyword evidence="1 4" id="KW-0479">Metal-binding</keyword>
<name>A0AAE0FZY4_9CHLO</name>
<accession>A0AAE0FZY4</accession>
<dbReference type="Pfam" id="PF02176">
    <property type="entry name" value="zf-TRAF"/>
    <property type="match status" value="1"/>
</dbReference>
<dbReference type="SUPFAM" id="SSF57850">
    <property type="entry name" value="RING/U-box"/>
    <property type="match status" value="1"/>
</dbReference>
<dbReference type="PROSITE" id="PS50145">
    <property type="entry name" value="ZF_TRAF"/>
    <property type="match status" value="1"/>
</dbReference>
<dbReference type="InterPro" id="IPR011993">
    <property type="entry name" value="PH-like_dom_sf"/>
</dbReference>
<evidence type="ECO:0000256" key="2">
    <source>
        <dbReference type="ARBA" id="ARBA00022771"/>
    </source>
</evidence>
<reference evidence="6 7" key="1">
    <citation type="journal article" date="2015" name="Genome Biol. Evol.">
        <title>Comparative Genomics of a Bacterivorous Green Alga Reveals Evolutionary Causalities and Consequences of Phago-Mixotrophic Mode of Nutrition.</title>
        <authorList>
            <person name="Burns J.A."/>
            <person name="Paasch A."/>
            <person name="Narechania A."/>
            <person name="Kim E."/>
        </authorList>
    </citation>
    <scope>NUCLEOTIDE SEQUENCE [LARGE SCALE GENOMIC DNA]</scope>
    <source>
        <strain evidence="6 7">PLY_AMNH</strain>
    </source>
</reference>
<evidence type="ECO:0000256" key="1">
    <source>
        <dbReference type="ARBA" id="ARBA00022723"/>
    </source>
</evidence>
<keyword evidence="3 4" id="KW-0862">Zinc</keyword>
<comment type="caution">
    <text evidence="6">The sequence shown here is derived from an EMBL/GenBank/DDBJ whole genome shotgun (WGS) entry which is preliminary data.</text>
</comment>
<evidence type="ECO:0000256" key="4">
    <source>
        <dbReference type="PROSITE-ProRule" id="PRU00207"/>
    </source>
</evidence>
<evidence type="ECO:0000313" key="7">
    <source>
        <dbReference type="Proteomes" id="UP001190700"/>
    </source>
</evidence>
<dbReference type="InterPro" id="IPR013083">
    <property type="entry name" value="Znf_RING/FYVE/PHD"/>
</dbReference>
<dbReference type="SUPFAM" id="SSF49599">
    <property type="entry name" value="TRAF domain-like"/>
    <property type="match status" value="2"/>
</dbReference>
<protein>
    <recommendedName>
        <fullName evidence="5">TRAF-type domain-containing protein</fullName>
    </recommendedName>
</protein>
<dbReference type="PANTHER" id="PTHR10131:SF94">
    <property type="entry name" value="TNF RECEPTOR-ASSOCIATED FACTOR 4"/>
    <property type="match status" value="1"/>
</dbReference>